<name>A0ABS2QIB9_9BACI</name>
<dbReference type="RefSeq" id="WP_204543280.1">
    <property type="nucleotide sequence ID" value="NZ_JAFBFI010000009.1"/>
</dbReference>
<evidence type="ECO:0000313" key="1">
    <source>
        <dbReference type="EMBL" id="MBM7692913.1"/>
    </source>
</evidence>
<protein>
    <submittedName>
        <fullName evidence="1">Uncharacterized protein</fullName>
    </submittedName>
</protein>
<evidence type="ECO:0000313" key="2">
    <source>
        <dbReference type="Proteomes" id="UP000823486"/>
    </source>
</evidence>
<keyword evidence="2" id="KW-1185">Reference proteome</keyword>
<dbReference type="Proteomes" id="UP000823486">
    <property type="component" value="Unassembled WGS sequence"/>
</dbReference>
<sequence>MQSNEEQSYIFEMEDSKGELVVSGKIKGDSEMEYYDDLKLKAVIALLNSVDQERFTVHGKNRLFTDYISEIEDTISQIKKHERFQGEIQ</sequence>
<gene>
    <name evidence="1" type="ORF">JOC77_002344</name>
</gene>
<accession>A0ABS2QIB9</accession>
<dbReference type="EMBL" id="JAFBFI010000009">
    <property type="protein sequence ID" value="MBM7692913.1"/>
    <property type="molecule type" value="Genomic_DNA"/>
</dbReference>
<organism evidence="1 2">
    <name type="scientific">Peribacillus deserti</name>
    <dbReference type="NCBI Taxonomy" id="673318"/>
    <lineage>
        <taxon>Bacteria</taxon>
        <taxon>Bacillati</taxon>
        <taxon>Bacillota</taxon>
        <taxon>Bacilli</taxon>
        <taxon>Bacillales</taxon>
        <taxon>Bacillaceae</taxon>
        <taxon>Peribacillus</taxon>
    </lineage>
</organism>
<proteinExistence type="predicted"/>
<comment type="caution">
    <text evidence="1">The sequence shown here is derived from an EMBL/GenBank/DDBJ whole genome shotgun (WGS) entry which is preliminary data.</text>
</comment>
<reference evidence="1 2" key="1">
    <citation type="submission" date="2021-01" db="EMBL/GenBank/DDBJ databases">
        <title>Genomic Encyclopedia of Type Strains, Phase IV (KMG-IV): sequencing the most valuable type-strain genomes for metagenomic binning, comparative biology and taxonomic classification.</title>
        <authorList>
            <person name="Goeker M."/>
        </authorList>
    </citation>
    <scope>NUCLEOTIDE SEQUENCE [LARGE SCALE GENOMIC DNA]</scope>
    <source>
        <strain evidence="1 2">DSM 105482</strain>
    </source>
</reference>